<keyword evidence="1" id="KW-0472">Membrane</keyword>
<dbReference type="InterPro" id="IPR052367">
    <property type="entry name" value="Thiosulfate_ST/Rhodanese-like"/>
</dbReference>
<dbReference type="OrthoDB" id="9800872at2"/>
<dbReference type="Pfam" id="PF00581">
    <property type="entry name" value="Rhodanese"/>
    <property type="match status" value="1"/>
</dbReference>
<sequence>MSAVPTITPEELRAKLSSGVVLIDVRTPAEFGEAHVEGARNVPLDRLDPSKFLNQPGTLHVICQRGGRAKQACEKLLSAGVLDLVNVEGGTSACESGGLPLVRGAKAISLERQVRIAAGSLVVLSVLLGVLVHPAWLGLAGFVGAGLVFAGVTDTCGMGMLLARMPWNQRATSCTR</sequence>
<dbReference type="InterPro" id="IPR021309">
    <property type="entry name" value="YgaP-like_TM"/>
</dbReference>
<keyword evidence="4" id="KW-1185">Reference proteome</keyword>
<dbReference type="PANTHER" id="PTHR45431:SF3">
    <property type="entry name" value="RHODANESE-LIKE DOMAIN-CONTAINING PROTEIN 15, CHLOROPLASTIC"/>
    <property type="match status" value="1"/>
</dbReference>
<evidence type="ECO:0000313" key="3">
    <source>
        <dbReference type="EMBL" id="TWT42734.1"/>
    </source>
</evidence>
<proteinExistence type="predicted"/>
<dbReference type="SUPFAM" id="SSF52821">
    <property type="entry name" value="Rhodanese/Cell cycle control phosphatase"/>
    <property type="match status" value="1"/>
</dbReference>
<protein>
    <submittedName>
        <fullName evidence="3">Inner membrane protein YgaP</fullName>
    </submittedName>
</protein>
<comment type="caution">
    <text evidence="3">The sequence shown here is derived from an EMBL/GenBank/DDBJ whole genome shotgun (WGS) entry which is preliminary data.</text>
</comment>
<dbReference type="Proteomes" id="UP000318995">
    <property type="component" value="Unassembled WGS sequence"/>
</dbReference>
<feature type="domain" description="Rhodanese" evidence="2">
    <location>
        <begin position="16"/>
        <end position="103"/>
    </location>
</feature>
<gene>
    <name evidence="3" type="primary">ygaP</name>
    <name evidence="3" type="ORF">Pla111_27070</name>
</gene>
<evidence type="ECO:0000259" key="2">
    <source>
        <dbReference type="PROSITE" id="PS50206"/>
    </source>
</evidence>
<dbReference type="AlphaFoldDB" id="A0A5C5VVX0"/>
<dbReference type="Pfam" id="PF11127">
    <property type="entry name" value="YgaP-like_TM"/>
    <property type="match status" value="1"/>
</dbReference>
<keyword evidence="1" id="KW-1133">Transmembrane helix</keyword>
<dbReference type="PANTHER" id="PTHR45431">
    <property type="entry name" value="RHODANESE-LIKE DOMAIN-CONTAINING PROTEIN 15, CHLOROPLASTIC"/>
    <property type="match status" value="1"/>
</dbReference>
<dbReference type="SMART" id="SM00450">
    <property type="entry name" value="RHOD"/>
    <property type="match status" value="1"/>
</dbReference>
<feature type="transmembrane region" description="Helical" evidence="1">
    <location>
        <begin position="116"/>
        <end position="136"/>
    </location>
</feature>
<organism evidence="3 4">
    <name type="scientific">Botrimarina hoheduenensis</name>
    <dbReference type="NCBI Taxonomy" id="2528000"/>
    <lineage>
        <taxon>Bacteria</taxon>
        <taxon>Pseudomonadati</taxon>
        <taxon>Planctomycetota</taxon>
        <taxon>Planctomycetia</taxon>
        <taxon>Pirellulales</taxon>
        <taxon>Lacipirellulaceae</taxon>
        <taxon>Botrimarina</taxon>
    </lineage>
</organism>
<dbReference type="InterPro" id="IPR001763">
    <property type="entry name" value="Rhodanese-like_dom"/>
</dbReference>
<dbReference type="EMBL" id="SJPH01000006">
    <property type="protein sequence ID" value="TWT42734.1"/>
    <property type="molecule type" value="Genomic_DNA"/>
</dbReference>
<accession>A0A5C5VVX0</accession>
<dbReference type="RefSeq" id="WP_146574931.1">
    <property type="nucleotide sequence ID" value="NZ_SJPH01000006.1"/>
</dbReference>
<evidence type="ECO:0000313" key="4">
    <source>
        <dbReference type="Proteomes" id="UP000318995"/>
    </source>
</evidence>
<reference evidence="3 4" key="1">
    <citation type="submission" date="2019-02" db="EMBL/GenBank/DDBJ databases">
        <title>Deep-cultivation of Planctomycetes and their phenomic and genomic characterization uncovers novel biology.</title>
        <authorList>
            <person name="Wiegand S."/>
            <person name="Jogler M."/>
            <person name="Boedeker C."/>
            <person name="Pinto D."/>
            <person name="Vollmers J."/>
            <person name="Rivas-Marin E."/>
            <person name="Kohn T."/>
            <person name="Peeters S.H."/>
            <person name="Heuer A."/>
            <person name="Rast P."/>
            <person name="Oberbeckmann S."/>
            <person name="Bunk B."/>
            <person name="Jeske O."/>
            <person name="Meyerdierks A."/>
            <person name="Storesund J.E."/>
            <person name="Kallscheuer N."/>
            <person name="Luecker S."/>
            <person name="Lage O.M."/>
            <person name="Pohl T."/>
            <person name="Merkel B.J."/>
            <person name="Hornburger P."/>
            <person name="Mueller R.-W."/>
            <person name="Bruemmer F."/>
            <person name="Labrenz M."/>
            <person name="Spormann A.M."/>
            <person name="Op Den Camp H."/>
            <person name="Overmann J."/>
            <person name="Amann R."/>
            <person name="Jetten M.S.M."/>
            <person name="Mascher T."/>
            <person name="Medema M.H."/>
            <person name="Devos D.P."/>
            <person name="Kaster A.-K."/>
            <person name="Ovreas L."/>
            <person name="Rohde M."/>
            <person name="Galperin M.Y."/>
            <person name="Jogler C."/>
        </authorList>
    </citation>
    <scope>NUCLEOTIDE SEQUENCE [LARGE SCALE GENOMIC DNA]</scope>
    <source>
        <strain evidence="3 4">Pla111</strain>
    </source>
</reference>
<dbReference type="PROSITE" id="PS50206">
    <property type="entry name" value="RHODANESE_3"/>
    <property type="match status" value="1"/>
</dbReference>
<feature type="transmembrane region" description="Helical" evidence="1">
    <location>
        <begin position="142"/>
        <end position="163"/>
    </location>
</feature>
<dbReference type="Gene3D" id="6.10.140.1340">
    <property type="match status" value="1"/>
</dbReference>
<name>A0A5C5VVX0_9BACT</name>
<dbReference type="CDD" id="cd00158">
    <property type="entry name" value="RHOD"/>
    <property type="match status" value="1"/>
</dbReference>
<evidence type="ECO:0000256" key="1">
    <source>
        <dbReference type="SAM" id="Phobius"/>
    </source>
</evidence>
<dbReference type="InterPro" id="IPR036873">
    <property type="entry name" value="Rhodanese-like_dom_sf"/>
</dbReference>
<dbReference type="Gene3D" id="3.40.250.10">
    <property type="entry name" value="Rhodanese-like domain"/>
    <property type="match status" value="1"/>
</dbReference>
<keyword evidence="1" id="KW-0812">Transmembrane</keyword>